<dbReference type="GO" id="GO:0016740">
    <property type="term" value="F:transferase activity"/>
    <property type="evidence" value="ECO:0007669"/>
    <property type="project" value="UniProtKB-KW"/>
</dbReference>
<name>A0A7G9WBW2_ALKCA</name>
<dbReference type="RefSeq" id="WP_213166568.1">
    <property type="nucleotide sequence ID" value="NZ_CP058559.1"/>
</dbReference>
<feature type="transmembrane region" description="Helical" evidence="1">
    <location>
        <begin position="6"/>
        <end position="21"/>
    </location>
</feature>
<dbReference type="AlphaFoldDB" id="A0A7G9WBW2"/>
<evidence type="ECO:0000256" key="1">
    <source>
        <dbReference type="SAM" id="Phobius"/>
    </source>
</evidence>
<evidence type="ECO:0000313" key="3">
    <source>
        <dbReference type="Proteomes" id="UP000516160"/>
    </source>
</evidence>
<evidence type="ECO:0000313" key="2">
    <source>
        <dbReference type="EMBL" id="QNO16174.1"/>
    </source>
</evidence>
<keyword evidence="2" id="KW-0808">Transferase</keyword>
<accession>A0A7G9WBW2</accession>
<feature type="transmembrane region" description="Helical" evidence="1">
    <location>
        <begin position="67"/>
        <end position="86"/>
    </location>
</feature>
<organism evidence="2 3">
    <name type="scientific">Alkalicella caledoniensis</name>
    <dbReference type="NCBI Taxonomy" id="2731377"/>
    <lineage>
        <taxon>Bacteria</taxon>
        <taxon>Bacillati</taxon>
        <taxon>Bacillota</taxon>
        <taxon>Clostridia</taxon>
        <taxon>Eubacteriales</taxon>
        <taxon>Proteinivoracaceae</taxon>
        <taxon>Alkalicella</taxon>
    </lineage>
</organism>
<dbReference type="KEGG" id="acae:HYG86_16035"/>
<proteinExistence type="predicted"/>
<reference evidence="2 3" key="1">
    <citation type="submission" date="2020-07" db="EMBL/GenBank/DDBJ databases">
        <title>Alkalicella. sp. LB2 genome.</title>
        <authorList>
            <person name="Postec A."/>
            <person name="Quemeneur M."/>
        </authorList>
    </citation>
    <scope>NUCLEOTIDE SEQUENCE [LARGE SCALE GENOMIC DNA]</scope>
    <source>
        <strain evidence="2 3">LB2</strain>
    </source>
</reference>
<protein>
    <submittedName>
        <fullName evidence="2">UDP-N-acetylmuramyl pentapeptide phosphotransferase</fullName>
    </submittedName>
</protein>
<sequence>MHYLHLALGIIFAAALSIPILKMAKDGGLTVTNYREEKIPVAIGIAIFASIIAMALASHLMNLEVDYKYLFVITGVFVIGFLDDIIQDKENKGFKGHFKAFFKGTLTTGFLKAAGIPLLLLFYFSWDEYTIIIDLIFISLAVNLLNFFDLRPGRCQKVFLGWNILLLPFFTVINPIYLGALGMVSFTLLLDLKEKGMLGDAGANLLGIITGLNLLYLPLEIKYIMYTIVVILTIIGERYSFTKIIEKNPFLRFLDMLGRRK</sequence>
<feature type="transmembrane region" description="Helical" evidence="1">
    <location>
        <begin position="160"/>
        <end position="190"/>
    </location>
</feature>
<keyword evidence="1" id="KW-0472">Membrane</keyword>
<dbReference type="Proteomes" id="UP000516160">
    <property type="component" value="Chromosome"/>
</dbReference>
<keyword evidence="3" id="KW-1185">Reference proteome</keyword>
<gene>
    <name evidence="2" type="ORF">HYG86_16035</name>
</gene>
<keyword evidence="1" id="KW-1133">Transmembrane helix</keyword>
<feature type="transmembrane region" description="Helical" evidence="1">
    <location>
        <begin position="130"/>
        <end position="148"/>
    </location>
</feature>
<dbReference type="EMBL" id="CP058559">
    <property type="protein sequence ID" value="QNO16174.1"/>
    <property type="molecule type" value="Genomic_DNA"/>
</dbReference>
<feature type="transmembrane region" description="Helical" evidence="1">
    <location>
        <begin position="41"/>
        <end position="61"/>
    </location>
</feature>
<feature type="transmembrane region" description="Helical" evidence="1">
    <location>
        <begin position="106"/>
        <end position="124"/>
    </location>
</feature>
<feature type="transmembrane region" description="Helical" evidence="1">
    <location>
        <begin position="196"/>
        <end position="216"/>
    </location>
</feature>
<keyword evidence="1" id="KW-0812">Transmembrane</keyword>